<dbReference type="InParanoid" id="D1Z0P4"/>
<dbReference type="OrthoDB" id="147312at2157"/>
<keyword evidence="1" id="KW-1133">Transmembrane helix</keyword>
<accession>D1Z0P4</accession>
<keyword evidence="1" id="KW-0472">Membrane</keyword>
<dbReference type="AlphaFoldDB" id="D1Z0P4"/>
<organism evidence="2 3">
    <name type="scientific">Methanocella paludicola (strain DSM 17711 / JCM 13418 / NBRC 101707 / SANAE)</name>
    <dbReference type="NCBI Taxonomy" id="304371"/>
    <lineage>
        <taxon>Archaea</taxon>
        <taxon>Methanobacteriati</taxon>
        <taxon>Methanobacteriota</taxon>
        <taxon>Stenosarchaea group</taxon>
        <taxon>Methanomicrobia</taxon>
        <taxon>Methanocellales</taxon>
        <taxon>Methanocellaceae</taxon>
        <taxon>Methanocella</taxon>
    </lineage>
</organism>
<reference evidence="3" key="3">
    <citation type="journal article" date="2011" name="PLoS ONE">
        <title>Genome sequence of a mesophilic hydrogenotrophic methanogen Methanocella paludicola, the first cultivated representative of the order Methanocellales.</title>
        <authorList>
            <person name="Sakai S."/>
            <person name="Takaki Y."/>
            <person name="Shimamura S."/>
            <person name="Sekine M."/>
            <person name="Tajima T."/>
            <person name="Kosugi H."/>
            <person name="Ichikawa N."/>
            <person name="Tasumi E."/>
            <person name="Hiraki A.T."/>
            <person name="Shimizu A."/>
            <person name="Kato Y."/>
            <person name="Nishiko R."/>
            <person name="Mori K."/>
            <person name="Fujita N."/>
            <person name="Imachi H."/>
            <person name="Takai K."/>
        </authorList>
    </citation>
    <scope>NUCLEOTIDE SEQUENCE [LARGE SCALE GENOMIC DNA]</scope>
    <source>
        <strain evidence="3">DSM 17711 / JCM 13418 / NBRC 101707 / SANAE</strain>
    </source>
</reference>
<protein>
    <submittedName>
        <fullName evidence="2">Uncharacterized protein</fullName>
    </submittedName>
</protein>
<dbReference type="EMBL" id="AP011532">
    <property type="protein sequence ID" value="BAI62266.1"/>
    <property type="molecule type" value="Genomic_DNA"/>
</dbReference>
<evidence type="ECO:0000313" key="2">
    <source>
        <dbReference type="EMBL" id="BAI62266.1"/>
    </source>
</evidence>
<reference evidence="2 3" key="1">
    <citation type="journal article" date="2007" name="Appl. Environ. Microbiol.">
        <title>Isolation of key methanogens for global methane emission from rice paddy fields: a novel isolate affiliated with the clone cluster rice cluster I.</title>
        <authorList>
            <person name="Sakai S."/>
            <person name="Imachi H."/>
            <person name="Sekiguchi Y."/>
            <person name="Ohashi A."/>
            <person name="Harada H."/>
            <person name="Kamagata Y."/>
        </authorList>
    </citation>
    <scope>NUCLEOTIDE SEQUENCE [LARGE SCALE GENOMIC DNA]</scope>
    <source>
        <strain evidence="3">DSM 17711 / JCM 13418 / NBRC 101707 / SANAE</strain>
    </source>
</reference>
<keyword evidence="1" id="KW-0812">Transmembrane</keyword>
<dbReference type="RefSeq" id="WP_012900940.1">
    <property type="nucleotide sequence ID" value="NC_013665.1"/>
</dbReference>
<gene>
    <name evidence="2" type="ordered locus">MCP_2194</name>
</gene>
<dbReference type="KEGG" id="mpd:MCP_2194"/>
<feature type="transmembrane region" description="Helical" evidence="1">
    <location>
        <begin position="6"/>
        <end position="25"/>
    </location>
</feature>
<sequence length="110" mass="11886">MDITILTILAFIIALIVSTLVIYVVTKLFGETEDIKTALLAAVIGTVIYAVVYFLMGHGLIAAIIGGIAWLIALRALYKIGWLKSLAIAVIIWILTSIVGWFLPTLMGPV</sequence>
<feature type="transmembrane region" description="Helical" evidence="1">
    <location>
        <begin position="61"/>
        <end position="78"/>
    </location>
</feature>
<keyword evidence="3" id="KW-1185">Reference proteome</keyword>
<evidence type="ECO:0000313" key="3">
    <source>
        <dbReference type="Proteomes" id="UP000001882"/>
    </source>
</evidence>
<dbReference type="eggNOG" id="arCOG03769">
    <property type="taxonomic scope" value="Archaea"/>
</dbReference>
<proteinExistence type="predicted"/>
<name>D1Z0P4_METPS</name>
<feature type="transmembrane region" description="Helical" evidence="1">
    <location>
        <begin position="85"/>
        <end position="103"/>
    </location>
</feature>
<evidence type="ECO:0000256" key="1">
    <source>
        <dbReference type="SAM" id="Phobius"/>
    </source>
</evidence>
<feature type="transmembrane region" description="Helical" evidence="1">
    <location>
        <begin position="37"/>
        <end position="55"/>
    </location>
</feature>
<dbReference type="Proteomes" id="UP000001882">
    <property type="component" value="Chromosome"/>
</dbReference>
<dbReference type="GeneID" id="8682039"/>
<reference evidence="2 3" key="2">
    <citation type="journal article" date="2008" name="Int. J. Syst. Evol. Microbiol.">
        <title>Methanocella paludicola gen. nov., sp. nov., a methane-producing archaeon, the first isolate of the lineage 'Rice Cluster I', and proposal of the new archaeal order Methanocellales ord. nov.</title>
        <authorList>
            <person name="Sakai S."/>
            <person name="Imachi H."/>
            <person name="Hanada S."/>
            <person name="Ohashi A."/>
            <person name="Harada H."/>
            <person name="Kamagata Y."/>
        </authorList>
    </citation>
    <scope>NUCLEOTIDE SEQUENCE [LARGE SCALE GENOMIC DNA]</scope>
    <source>
        <strain evidence="3">DSM 17711 / JCM 13418 / NBRC 101707 / SANAE</strain>
    </source>
</reference>
<dbReference type="STRING" id="304371.MCP_2194"/>